<reference evidence="5 6" key="1">
    <citation type="submission" date="2018-07" db="EMBL/GenBank/DDBJ databases">
        <title>A high quality draft genome assembly of the barn swallow (H. rustica rustica).</title>
        <authorList>
            <person name="Formenti G."/>
            <person name="Chiara M."/>
            <person name="Poveda L."/>
            <person name="Francoijs K.-J."/>
            <person name="Bonisoli-Alquati A."/>
            <person name="Canova L."/>
            <person name="Gianfranceschi L."/>
            <person name="Horner D.S."/>
            <person name="Saino N."/>
        </authorList>
    </citation>
    <scope>NUCLEOTIDE SEQUENCE [LARGE SCALE GENOMIC DNA]</scope>
    <source>
        <strain evidence="5">Chelidonia</strain>
        <tissue evidence="5">Blood</tissue>
    </source>
</reference>
<accession>A0A3M0LFT7</accession>
<dbReference type="AlphaFoldDB" id="A0A3M0LFT7"/>
<dbReference type="EMBL" id="QRBI01000093">
    <property type="protein sequence ID" value="RMC21790.1"/>
    <property type="molecule type" value="Genomic_DNA"/>
</dbReference>
<comment type="caution">
    <text evidence="5">The sequence shown here is derived from an EMBL/GenBank/DDBJ whole genome shotgun (WGS) entry which is preliminary data.</text>
</comment>
<dbReference type="CDD" id="cd05482">
    <property type="entry name" value="HIV_retropepsin_like"/>
    <property type="match status" value="1"/>
</dbReference>
<dbReference type="InterPro" id="IPR001995">
    <property type="entry name" value="Peptidase_A2_cat"/>
</dbReference>
<dbReference type="Pfam" id="PF19317">
    <property type="entry name" value="Gag_p24_C"/>
    <property type="match status" value="1"/>
</dbReference>
<dbReference type="PROSITE" id="PS50175">
    <property type="entry name" value="ASP_PROT_RETROV"/>
    <property type="match status" value="1"/>
</dbReference>
<protein>
    <recommendedName>
        <fullName evidence="4">Peptidase A2 domain-containing protein</fullName>
    </recommendedName>
</protein>
<evidence type="ECO:0000256" key="3">
    <source>
        <dbReference type="SAM" id="MobiDB-lite"/>
    </source>
</evidence>
<dbReference type="Gene3D" id="4.10.60.10">
    <property type="entry name" value="Zinc finger, CCHC-type"/>
    <property type="match status" value="1"/>
</dbReference>
<evidence type="ECO:0000256" key="2">
    <source>
        <dbReference type="ARBA" id="ARBA00022801"/>
    </source>
</evidence>
<dbReference type="Pfam" id="PF00077">
    <property type="entry name" value="RVP"/>
    <property type="match status" value="1"/>
</dbReference>
<dbReference type="SUPFAM" id="SSF47353">
    <property type="entry name" value="Retrovirus capsid dimerization domain-like"/>
    <property type="match status" value="1"/>
</dbReference>
<dbReference type="InterPro" id="IPR034170">
    <property type="entry name" value="Retropepsin-like_cat_dom"/>
</dbReference>
<keyword evidence="6" id="KW-1185">Reference proteome</keyword>
<proteinExistence type="predicted"/>
<evidence type="ECO:0000313" key="6">
    <source>
        <dbReference type="Proteomes" id="UP000269221"/>
    </source>
</evidence>
<evidence type="ECO:0000313" key="5">
    <source>
        <dbReference type="EMBL" id="RMC21790.1"/>
    </source>
</evidence>
<dbReference type="PROSITE" id="PS00141">
    <property type="entry name" value="ASP_PROTEASE"/>
    <property type="match status" value="1"/>
</dbReference>
<dbReference type="GO" id="GO:0016032">
    <property type="term" value="P:viral process"/>
    <property type="evidence" value="ECO:0007669"/>
    <property type="project" value="InterPro"/>
</dbReference>
<dbReference type="InterPro" id="IPR045345">
    <property type="entry name" value="Gag_p24_C"/>
</dbReference>
<evidence type="ECO:0000256" key="1">
    <source>
        <dbReference type="ARBA" id="ARBA00022670"/>
    </source>
</evidence>
<keyword evidence="1" id="KW-0645">Protease</keyword>
<dbReference type="SUPFAM" id="SSF50630">
    <property type="entry name" value="Acid proteases"/>
    <property type="match status" value="1"/>
</dbReference>
<dbReference type="InterPro" id="IPR018061">
    <property type="entry name" value="Retropepsins"/>
</dbReference>
<dbReference type="Gene3D" id="1.10.1200.30">
    <property type="match status" value="1"/>
</dbReference>
<dbReference type="InterPro" id="IPR008916">
    <property type="entry name" value="Retrov_capsid_C"/>
</dbReference>
<dbReference type="GO" id="GO:0006508">
    <property type="term" value="P:proteolysis"/>
    <property type="evidence" value="ECO:0007669"/>
    <property type="project" value="UniProtKB-KW"/>
</dbReference>
<dbReference type="InterPro" id="IPR021109">
    <property type="entry name" value="Peptidase_aspartic_dom_sf"/>
</dbReference>
<sequence>MGRIMEKSIENSIAGNSATPDAQDSDDNDITHDHLCGEGDLSSANEQIQLLSKSVLDKICNAAEKTFYQIPSPEIKTSYVNIKQFPSENFLQFVDRLRSQVDRQVQGPVVQAELIKEMAQRNANETCHRIILSLPLDPSPSLTQMIEACTTRAELFSAPERNPGLTHPKPVAAAAPGPRRQPMSSDQLQHIICHRCKRPGRFAKACPENQKRKSKIKKTEFTVRPRFYLLDAPRKKFTRPYHDKCLSLNKKGEGRLQSVGVQKNKNVKCSTNKVWQPRGRYRLVTTKGFHFRSTDWTVITVDLQNISEDMKVNHMEPNSEYFVIGDTAHTPLEVEVAPMTIKGKITGLMLLARCVHPPFYLVEGQVLAQAIPVPAEVLADGKSPEVYWAEVVGENKPSLACNLAHGSDLLHVEGVLDSGADITVIPESMWPSHWELQLVAGKLQGIGGITMAKISKNIVQIEGPDGKLANVRPFVADYKAPLWGETPCHSGESNWSFLRHPRIFRNSHCGAPYPQTKVVGQYPKMGSTVAIEKREAQGA</sequence>
<name>A0A3M0LFT7_HIRRU</name>
<organism evidence="5 6">
    <name type="scientific">Hirundo rustica rustica</name>
    <dbReference type="NCBI Taxonomy" id="333673"/>
    <lineage>
        <taxon>Eukaryota</taxon>
        <taxon>Metazoa</taxon>
        <taxon>Chordata</taxon>
        <taxon>Craniata</taxon>
        <taxon>Vertebrata</taxon>
        <taxon>Euteleostomi</taxon>
        <taxon>Archelosauria</taxon>
        <taxon>Archosauria</taxon>
        <taxon>Dinosauria</taxon>
        <taxon>Saurischia</taxon>
        <taxon>Theropoda</taxon>
        <taxon>Coelurosauria</taxon>
        <taxon>Aves</taxon>
        <taxon>Neognathae</taxon>
        <taxon>Neoaves</taxon>
        <taxon>Telluraves</taxon>
        <taxon>Australaves</taxon>
        <taxon>Passeriformes</taxon>
        <taxon>Sylvioidea</taxon>
        <taxon>Hirundinidae</taxon>
        <taxon>Hirundo</taxon>
    </lineage>
</organism>
<dbReference type="Gene3D" id="2.40.70.10">
    <property type="entry name" value="Acid Proteases"/>
    <property type="match status" value="1"/>
</dbReference>
<gene>
    <name evidence="5" type="ORF">DUI87_02659</name>
</gene>
<feature type="region of interest" description="Disordered" evidence="3">
    <location>
        <begin position="159"/>
        <end position="183"/>
    </location>
</feature>
<dbReference type="InterPro" id="IPR050195">
    <property type="entry name" value="Primate_lentivir_Gag_pol-like"/>
</dbReference>
<dbReference type="Proteomes" id="UP000269221">
    <property type="component" value="Unassembled WGS sequence"/>
</dbReference>
<feature type="domain" description="Peptidase A2" evidence="4">
    <location>
        <begin position="412"/>
        <end position="487"/>
    </location>
</feature>
<dbReference type="PANTHER" id="PTHR40389:SF3">
    <property type="entry name" value="IGE-BINDING PROTEIN"/>
    <property type="match status" value="1"/>
</dbReference>
<keyword evidence="2" id="KW-0378">Hydrolase</keyword>
<dbReference type="OrthoDB" id="9208446at2759"/>
<dbReference type="InterPro" id="IPR001969">
    <property type="entry name" value="Aspartic_peptidase_AS"/>
</dbReference>
<dbReference type="InterPro" id="IPR008919">
    <property type="entry name" value="Retrov_capsid_N"/>
</dbReference>
<dbReference type="Pfam" id="PF00607">
    <property type="entry name" value="Gag_p24"/>
    <property type="match status" value="1"/>
</dbReference>
<feature type="compositionally biased region" description="Polar residues" evidence="3">
    <location>
        <begin position="11"/>
        <end position="22"/>
    </location>
</feature>
<evidence type="ECO:0000259" key="4">
    <source>
        <dbReference type="PROSITE" id="PS50175"/>
    </source>
</evidence>
<dbReference type="PANTHER" id="PTHR40389">
    <property type="entry name" value="ENDOGENOUS RETROVIRUS GROUP K MEMBER 24 GAG POLYPROTEIN-RELATED"/>
    <property type="match status" value="1"/>
</dbReference>
<dbReference type="Gene3D" id="1.10.375.10">
    <property type="entry name" value="Human Immunodeficiency Virus Type 1 Capsid Protein"/>
    <property type="match status" value="1"/>
</dbReference>
<dbReference type="GO" id="GO:0004190">
    <property type="term" value="F:aspartic-type endopeptidase activity"/>
    <property type="evidence" value="ECO:0007669"/>
    <property type="project" value="InterPro"/>
</dbReference>
<feature type="region of interest" description="Disordered" evidence="3">
    <location>
        <begin position="11"/>
        <end position="38"/>
    </location>
</feature>